<feature type="transmembrane region" description="Helical" evidence="9">
    <location>
        <begin position="121"/>
        <end position="145"/>
    </location>
</feature>
<dbReference type="Proteomes" id="UP000075430">
    <property type="component" value="Unassembled WGS sequence"/>
</dbReference>
<organism evidence="12 13">
    <name type="scientific">Bacillus nakamurai</name>
    <dbReference type="NCBI Taxonomy" id="1793963"/>
    <lineage>
        <taxon>Bacteria</taxon>
        <taxon>Bacillati</taxon>
        <taxon>Bacillota</taxon>
        <taxon>Bacilli</taxon>
        <taxon>Bacillales</taxon>
        <taxon>Bacillaceae</taxon>
        <taxon>Bacillus</taxon>
    </lineage>
</organism>
<dbReference type="GO" id="GO:0005886">
    <property type="term" value="C:plasma membrane"/>
    <property type="evidence" value="ECO:0007669"/>
    <property type="project" value="UniProtKB-SubCell"/>
</dbReference>
<feature type="active site" evidence="9">
    <location>
        <position position="111"/>
    </location>
</feature>
<dbReference type="EC" id="3.4.23.36" evidence="9"/>
<dbReference type="RefSeq" id="WP_061520450.1">
    <property type="nucleotide sequence ID" value="NZ_JAJJBV010000021.1"/>
</dbReference>
<keyword evidence="5 9" id="KW-0064">Aspartyl protease</keyword>
<keyword evidence="3 9" id="KW-0645">Protease</keyword>
<dbReference type="InterPro" id="IPR001872">
    <property type="entry name" value="Peptidase_A8"/>
</dbReference>
<keyword evidence="7 9" id="KW-1133">Transmembrane helix</keyword>
<evidence type="ECO:0000256" key="9">
    <source>
        <dbReference type="HAMAP-Rule" id="MF_00161"/>
    </source>
</evidence>
<feature type="transmembrane region" description="Helical" evidence="9">
    <location>
        <begin position="83"/>
        <end position="101"/>
    </location>
</feature>
<evidence type="ECO:0000256" key="4">
    <source>
        <dbReference type="ARBA" id="ARBA00022692"/>
    </source>
</evidence>
<keyword evidence="6 9" id="KW-0378">Hydrolase</keyword>
<comment type="caution">
    <text evidence="12">The sequence shown here is derived from an EMBL/GenBank/DDBJ whole genome shotgun (WGS) entry which is preliminary data.</text>
</comment>
<sequence length="153" mass="17245">MLYYLIALLIIIADQLTKWLVVNHMELGQSIPVIDQVLYITSHRNTGAAWGILAGQMWFFYLITVAVIIGIVYYIQRYAKGQILLGISLGLMLGGAVGNFIDRAARQEVVDFIHVIIVNYHYPIFNIADSSLCVGVILLFIHMLFDSGKKKEQ</sequence>
<feature type="active site" evidence="9">
    <location>
        <position position="129"/>
    </location>
</feature>
<proteinExistence type="inferred from homology"/>
<dbReference type="OrthoDB" id="9810259at2"/>
<comment type="similarity">
    <text evidence="1 9 11">Belongs to the peptidase A8 family.</text>
</comment>
<comment type="pathway">
    <text evidence="9">Protein modification; lipoprotein biosynthesis (signal peptide cleavage).</text>
</comment>
<evidence type="ECO:0000313" key="13">
    <source>
        <dbReference type="Proteomes" id="UP000075430"/>
    </source>
</evidence>
<evidence type="ECO:0000256" key="8">
    <source>
        <dbReference type="ARBA" id="ARBA00023136"/>
    </source>
</evidence>
<dbReference type="PANTHER" id="PTHR33695:SF1">
    <property type="entry name" value="LIPOPROTEIN SIGNAL PEPTIDASE"/>
    <property type="match status" value="1"/>
</dbReference>
<dbReference type="NCBIfam" id="TIGR00077">
    <property type="entry name" value="lspA"/>
    <property type="match status" value="1"/>
</dbReference>
<evidence type="ECO:0000256" key="1">
    <source>
        <dbReference type="ARBA" id="ARBA00006139"/>
    </source>
</evidence>
<dbReference type="EMBL" id="LSBA01000005">
    <property type="protein sequence ID" value="KXZ22095.1"/>
    <property type="molecule type" value="Genomic_DNA"/>
</dbReference>
<dbReference type="Pfam" id="PF01252">
    <property type="entry name" value="Peptidase_A8"/>
    <property type="match status" value="1"/>
</dbReference>
<evidence type="ECO:0000256" key="11">
    <source>
        <dbReference type="RuleBase" id="RU004181"/>
    </source>
</evidence>
<name>A0A150FAH9_9BACI</name>
<evidence type="ECO:0000256" key="5">
    <source>
        <dbReference type="ARBA" id="ARBA00022750"/>
    </source>
</evidence>
<evidence type="ECO:0000256" key="3">
    <source>
        <dbReference type="ARBA" id="ARBA00022670"/>
    </source>
</evidence>
<dbReference type="PROSITE" id="PS00855">
    <property type="entry name" value="SPASE_II"/>
    <property type="match status" value="1"/>
</dbReference>
<evidence type="ECO:0000256" key="10">
    <source>
        <dbReference type="RuleBase" id="RU000594"/>
    </source>
</evidence>
<evidence type="ECO:0000256" key="2">
    <source>
        <dbReference type="ARBA" id="ARBA00022475"/>
    </source>
</evidence>
<gene>
    <name evidence="9" type="primary">lspA</name>
    <name evidence="12" type="ORF">AXI58_08845</name>
</gene>
<keyword evidence="8 9" id="KW-0472">Membrane</keyword>
<dbReference type="STRING" id="1793963.AXI58_08845"/>
<keyword evidence="4 9" id="KW-0812">Transmembrane</keyword>
<comment type="function">
    <text evidence="9 10">This protein specifically catalyzes the removal of signal peptides from prolipoproteins.</text>
</comment>
<comment type="subcellular location">
    <subcellularLocation>
        <location evidence="9">Cell membrane</location>
        <topology evidence="9">Multi-pass membrane protein</topology>
    </subcellularLocation>
</comment>
<dbReference type="HAMAP" id="MF_00161">
    <property type="entry name" value="LspA"/>
    <property type="match status" value="1"/>
</dbReference>
<dbReference type="AlphaFoldDB" id="A0A150FAH9"/>
<comment type="caution">
    <text evidence="9">Lacks conserved residue(s) required for the propagation of feature annotation.</text>
</comment>
<keyword evidence="13" id="KW-1185">Reference proteome</keyword>
<feature type="transmembrane region" description="Helical" evidence="9">
    <location>
        <begin position="58"/>
        <end position="76"/>
    </location>
</feature>
<dbReference type="PRINTS" id="PR00781">
    <property type="entry name" value="LIPOSIGPTASE"/>
</dbReference>
<dbReference type="UniPathway" id="UPA00665"/>
<evidence type="ECO:0000313" key="12">
    <source>
        <dbReference type="EMBL" id="KXZ22095.1"/>
    </source>
</evidence>
<keyword evidence="2 9" id="KW-1003">Cell membrane</keyword>
<evidence type="ECO:0000256" key="6">
    <source>
        <dbReference type="ARBA" id="ARBA00022801"/>
    </source>
</evidence>
<protein>
    <recommendedName>
        <fullName evidence="9">Lipoprotein signal peptidase</fullName>
        <ecNumber evidence="9">3.4.23.36</ecNumber>
    </recommendedName>
    <alternativeName>
        <fullName evidence="9">Prolipoprotein signal peptidase</fullName>
    </alternativeName>
    <alternativeName>
        <fullName evidence="9">Signal peptidase II</fullName>
        <shortName evidence="9">SPase II</shortName>
    </alternativeName>
</protein>
<comment type="catalytic activity">
    <reaction evidence="9 10">
        <text>Release of signal peptides from bacterial membrane prolipoproteins. Hydrolyzes -Xaa-Yaa-Zaa-|-(S,diacylglyceryl)Cys-, in which Xaa is hydrophobic (preferably Leu), and Yaa (Ala or Ser) and Zaa (Gly or Ala) have small, neutral side chains.</text>
        <dbReference type="EC" id="3.4.23.36"/>
    </reaction>
</comment>
<reference evidence="13" key="1">
    <citation type="submission" date="2016-02" db="EMBL/GenBank/DDBJ databases">
        <authorList>
            <person name="Dunlap C."/>
        </authorList>
    </citation>
    <scope>NUCLEOTIDE SEQUENCE [LARGE SCALE GENOMIC DNA]</scope>
    <source>
        <strain evidence="13">NRRL B-41092</strain>
    </source>
</reference>
<evidence type="ECO:0000256" key="7">
    <source>
        <dbReference type="ARBA" id="ARBA00022989"/>
    </source>
</evidence>
<dbReference type="GO" id="GO:0004190">
    <property type="term" value="F:aspartic-type endopeptidase activity"/>
    <property type="evidence" value="ECO:0007669"/>
    <property type="project" value="UniProtKB-UniRule"/>
</dbReference>
<dbReference type="PANTHER" id="PTHR33695">
    <property type="entry name" value="LIPOPROTEIN SIGNAL PEPTIDASE"/>
    <property type="match status" value="1"/>
</dbReference>
<accession>A0A150FAH9</accession>
<dbReference type="GO" id="GO:0006508">
    <property type="term" value="P:proteolysis"/>
    <property type="evidence" value="ECO:0007669"/>
    <property type="project" value="UniProtKB-KW"/>
</dbReference>